<dbReference type="Proteomes" id="UP000004322">
    <property type="component" value="Unassembled WGS sequence"/>
</dbReference>
<dbReference type="EMBL" id="AEUV02000002">
    <property type="protein sequence ID" value="EHI73297.1"/>
    <property type="molecule type" value="Genomic_DNA"/>
</dbReference>
<evidence type="ECO:0000256" key="1">
    <source>
        <dbReference type="SAM" id="Phobius"/>
    </source>
</evidence>
<protein>
    <submittedName>
        <fullName evidence="2">Uncharacterized protein</fullName>
    </submittedName>
</protein>
<gene>
    <name evidence="2" type="ORF">STRCR_0135</name>
</gene>
<evidence type="ECO:0000313" key="2">
    <source>
        <dbReference type="EMBL" id="EHI73297.1"/>
    </source>
</evidence>
<dbReference type="RefSeq" id="WP_003048816.1">
    <property type="nucleotide sequence ID" value="NZ_AEUV02000002.1"/>
</dbReference>
<proteinExistence type="predicted"/>
<dbReference type="AlphaFoldDB" id="G5JN98"/>
<reference evidence="2" key="1">
    <citation type="submission" date="2011-07" db="EMBL/GenBank/DDBJ databases">
        <authorList>
            <person name="Stanhope M.J."/>
            <person name="Durkin A.S."/>
            <person name="Hostetler J."/>
            <person name="Kim M."/>
            <person name="Radune D."/>
            <person name="Singh I."/>
            <person name="Town C.D."/>
        </authorList>
    </citation>
    <scope>NUCLEOTIDE SEQUENCE [LARGE SCALE GENOMIC DNA]</scope>
    <source>
        <strain evidence="2">HS-6</strain>
    </source>
</reference>
<dbReference type="STRING" id="873449.STRCR_0135"/>
<evidence type="ECO:0000313" key="3">
    <source>
        <dbReference type="Proteomes" id="UP000004322"/>
    </source>
</evidence>
<name>G5JN98_STRCG</name>
<keyword evidence="1" id="KW-0812">Transmembrane</keyword>
<organism evidence="2 3">
    <name type="scientific">Streptococcus criceti HS-6</name>
    <dbReference type="NCBI Taxonomy" id="873449"/>
    <lineage>
        <taxon>Bacteria</taxon>
        <taxon>Bacillati</taxon>
        <taxon>Bacillota</taxon>
        <taxon>Bacilli</taxon>
        <taxon>Lactobacillales</taxon>
        <taxon>Streptococcaceae</taxon>
        <taxon>Streptococcus</taxon>
    </lineage>
</organism>
<feature type="transmembrane region" description="Helical" evidence="1">
    <location>
        <begin position="9"/>
        <end position="27"/>
    </location>
</feature>
<keyword evidence="1" id="KW-1133">Transmembrane helix</keyword>
<keyword evidence="3" id="KW-1185">Reference proteome</keyword>
<accession>G5JN98</accession>
<dbReference type="OrthoDB" id="9948323at2"/>
<sequence>MKREKSQKLLLYLVGAVSLLSLIILVWKINSDSRETAPNGKGHNVALNQTYQYHVDSNGVRNSQIKLLKNHRYVIYIEKYTYLSDKKLKEKERLEEQAIYPELTFTQGNYKKTGNYISLEPQHSTIIRFYDISVFHQKKYFEKENKKLMLNSGGKIISSWKGLYYQTKGINNKMNKIKLKKSSKVIPSSEEDFLEQYTYDPSTKDDR</sequence>
<comment type="caution">
    <text evidence="2">The sequence shown here is derived from an EMBL/GenBank/DDBJ whole genome shotgun (WGS) entry which is preliminary data.</text>
</comment>
<keyword evidence="1" id="KW-0472">Membrane</keyword>